<dbReference type="PANTHER" id="PTHR10978:SF5">
    <property type="entry name" value="SUCCINATE DEHYDROGENASE CYTOCHROME B560 SUBUNIT, MITOCHONDRIAL"/>
    <property type="match status" value="1"/>
</dbReference>
<evidence type="ECO:0000256" key="7">
    <source>
        <dbReference type="ARBA" id="ARBA00022723"/>
    </source>
</evidence>
<keyword evidence="8 13" id="KW-1133">Transmembrane helix</keyword>
<evidence type="ECO:0000313" key="14">
    <source>
        <dbReference type="EMBL" id="RZU98177.1"/>
    </source>
</evidence>
<comment type="cofactor">
    <cofactor evidence="12">
        <name>heme</name>
        <dbReference type="ChEBI" id="CHEBI:30413"/>
    </cofactor>
    <text evidence="12">The heme is bound between the two transmembrane subunits.</text>
</comment>
<dbReference type="GO" id="GO:0006099">
    <property type="term" value="P:tricarboxylic acid cycle"/>
    <property type="evidence" value="ECO:0007669"/>
    <property type="project" value="InterPro"/>
</dbReference>
<dbReference type="InterPro" id="IPR014314">
    <property type="entry name" value="Succ_DH_cytb556"/>
</dbReference>
<evidence type="ECO:0000256" key="5">
    <source>
        <dbReference type="ARBA" id="ARBA00022617"/>
    </source>
</evidence>
<dbReference type="GO" id="GO:0016020">
    <property type="term" value="C:membrane"/>
    <property type="evidence" value="ECO:0007669"/>
    <property type="project" value="UniProtKB-SubCell"/>
</dbReference>
<evidence type="ECO:0000256" key="12">
    <source>
        <dbReference type="PIRSR" id="PIRSR000178-1"/>
    </source>
</evidence>
<evidence type="ECO:0000313" key="15">
    <source>
        <dbReference type="Proteomes" id="UP000292298"/>
    </source>
</evidence>
<dbReference type="InterPro" id="IPR000701">
    <property type="entry name" value="SuccDH_FuR_B_TM-su"/>
</dbReference>
<reference evidence="14 15" key="1">
    <citation type="submission" date="2019-02" db="EMBL/GenBank/DDBJ databases">
        <title>Genomic Encyclopedia of Type Strains, Phase IV (KMG-IV): sequencing the most valuable type-strain genomes for metagenomic binning, comparative biology and taxonomic classification.</title>
        <authorList>
            <person name="Goeker M."/>
        </authorList>
    </citation>
    <scope>NUCLEOTIDE SEQUENCE [LARGE SCALE GENOMIC DNA]</scope>
    <source>
        <strain evidence="14 15">DSM 21056</strain>
    </source>
</reference>
<name>A0A4Q8CZ26_9GAMM</name>
<dbReference type="SUPFAM" id="SSF81343">
    <property type="entry name" value="Fumarate reductase respiratory complex transmembrane subunits"/>
    <property type="match status" value="1"/>
</dbReference>
<evidence type="ECO:0000256" key="6">
    <source>
        <dbReference type="ARBA" id="ARBA00022692"/>
    </source>
</evidence>
<evidence type="ECO:0000256" key="1">
    <source>
        <dbReference type="ARBA" id="ARBA00004050"/>
    </source>
</evidence>
<comment type="similarity">
    <text evidence="3">Belongs to the cytochrome b560 family.</text>
</comment>
<keyword evidence="6 13" id="KW-0812">Transmembrane</keyword>
<keyword evidence="5 12" id="KW-0349">Heme</keyword>
<comment type="subcellular location">
    <subcellularLocation>
        <location evidence="2">Membrane</location>
        <topology evidence="2">Multi-pass membrane protein</topology>
    </subcellularLocation>
</comment>
<evidence type="ECO:0000256" key="9">
    <source>
        <dbReference type="ARBA" id="ARBA00023004"/>
    </source>
</evidence>
<sequence length="126" mass="13562">MSSDNRPLSPHLQVYRLPFTALTSISHRVSGVLLSGGALVLVYWVIAAAAGPEAYATANAFLGSLPVQVLIFLWTFVLFYHLCNGIRHLVWDVGYGFDLKTAHRSGQAAIGAAAVLTLLAWLIALV</sequence>
<dbReference type="Proteomes" id="UP000292298">
    <property type="component" value="Unassembled WGS sequence"/>
</dbReference>
<keyword evidence="7 12" id="KW-0479">Metal-binding</keyword>
<gene>
    <name evidence="14" type="ORF">EV698_0418</name>
</gene>
<comment type="caution">
    <text evidence="14">The sequence shown here is derived from an EMBL/GenBank/DDBJ whole genome shotgun (WGS) entry which is preliminary data.</text>
</comment>
<dbReference type="OrthoDB" id="9799441at2"/>
<dbReference type="EMBL" id="SHLI01000001">
    <property type="protein sequence ID" value="RZU98177.1"/>
    <property type="molecule type" value="Genomic_DNA"/>
</dbReference>
<protein>
    <recommendedName>
        <fullName evidence="4">Succinate dehydrogenase cytochrome b556 subunit</fullName>
    </recommendedName>
</protein>
<dbReference type="InterPro" id="IPR034804">
    <property type="entry name" value="SQR/QFR_C/D"/>
</dbReference>
<dbReference type="PANTHER" id="PTHR10978">
    <property type="entry name" value="SUCCINATE DEHYDROGENASE CYTOCHROME B560 SUBUNIT"/>
    <property type="match status" value="1"/>
</dbReference>
<comment type="function">
    <text evidence="1">Membrane-anchoring subunit of succinate dehydrogenase (SDH).</text>
</comment>
<evidence type="ECO:0000256" key="4">
    <source>
        <dbReference type="ARBA" id="ARBA00020076"/>
    </source>
</evidence>
<dbReference type="Pfam" id="PF01127">
    <property type="entry name" value="Sdh_cyt"/>
    <property type="match status" value="1"/>
</dbReference>
<evidence type="ECO:0000256" key="8">
    <source>
        <dbReference type="ARBA" id="ARBA00022989"/>
    </source>
</evidence>
<keyword evidence="15" id="KW-1185">Reference proteome</keyword>
<keyword evidence="10 13" id="KW-0472">Membrane</keyword>
<dbReference type="Gene3D" id="1.20.1300.10">
    <property type="entry name" value="Fumarate reductase/succinate dehydrogenase, transmembrane subunit"/>
    <property type="match status" value="1"/>
</dbReference>
<evidence type="ECO:0000256" key="3">
    <source>
        <dbReference type="ARBA" id="ARBA00007244"/>
    </source>
</evidence>
<organism evidence="14 15">
    <name type="scientific">Spiribacter vilamensis</name>
    <dbReference type="NCBI Taxonomy" id="531306"/>
    <lineage>
        <taxon>Bacteria</taxon>
        <taxon>Pseudomonadati</taxon>
        <taxon>Pseudomonadota</taxon>
        <taxon>Gammaproteobacteria</taxon>
        <taxon>Chromatiales</taxon>
        <taxon>Ectothiorhodospiraceae</taxon>
        <taxon>Spiribacter</taxon>
    </lineage>
</organism>
<feature type="transmembrane region" description="Helical" evidence="13">
    <location>
        <begin position="58"/>
        <end position="82"/>
    </location>
</feature>
<dbReference type="RefSeq" id="WP_130502516.1">
    <property type="nucleotide sequence ID" value="NZ_SHLI01000001.1"/>
</dbReference>
<feature type="transmembrane region" description="Helical" evidence="13">
    <location>
        <begin position="25"/>
        <end position="46"/>
    </location>
</feature>
<dbReference type="CDD" id="cd03499">
    <property type="entry name" value="SQR_TypeC_SdhC"/>
    <property type="match status" value="1"/>
</dbReference>
<evidence type="ECO:0000256" key="13">
    <source>
        <dbReference type="SAM" id="Phobius"/>
    </source>
</evidence>
<accession>A0A4Q8CZ26</accession>
<dbReference type="GO" id="GO:0046872">
    <property type="term" value="F:metal ion binding"/>
    <property type="evidence" value="ECO:0007669"/>
    <property type="project" value="UniProtKB-KW"/>
</dbReference>
<dbReference type="InterPro" id="IPR018495">
    <property type="entry name" value="Succ_DH_cyt_bsu_CS"/>
</dbReference>
<keyword evidence="9 12" id="KW-0408">Iron</keyword>
<evidence type="ECO:0000256" key="11">
    <source>
        <dbReference type="ARBA" id="ARBA00025912"/>
    </source>
</evidence>
<evidence type="ECO:0000256" key="2">
    <source>
        <dbReference type="ARBA" id="ARBA00004141"/>
    </source>
</evidence>
<feature type="transmembrane region" description="Helical" evidence="13">
    <location>
        <begin position="102"/>
        <end position="125"/>
    </location>
</feature>
<dbReference type="NCBIfam" id="TIGR02970">
    <property type="entry name" value="succ_dehyd_cytB"/>
    <property type="match status" value="1"/>
</dbReference>
<dbReference type="GO" id="GO:0009055">
    <property type="term" value="F:electron transfer activity"/>
    <property type="evidence" value="ECO:0007669"/>
    <property type="project" value="InterPro"/>
</dbReference>
<dbReference type="PIRSF" id="PIRSF000178">
    <property type="entry name" value="SDH_cyt_b560"/>
    <property type="match status" value="1"/>
</dbReference>
<dbReference type="AlphaFoldDB" id="A0A4Q8CZ26"/>
<feature type="binding site" description="axial binding residue" evidence="12">
    <location>
        <position position="81"/>
    </location>
    <ligand>
        <name>heme</name>
        <dbReference type="ChEBI" id="CHEBI:30413"/>
        <note>ligand shared with second transmembrane subunit</note>
    </ligand>
    <ligandPart>
        <name>Fe</name>
        <dbReference type="ChEBI" id="CHEBI:18248"/>
    </ligandPart>
</feature>
<evidence type="ECO:0000256" key="10">
    <source>
        <dbReference type="ARBA" id="ARBA00023136"/>
    </source>
</evidence>
<dbReference type="PROSITE" id="PS01001">
    <property type="entry name" value="SDH_CYT_2"/>
    <property type="match status" value="1"/>
</dbReference>
<proteinExistence type="inferred from homology"/>
<comment type="subunit">
    <text evidence="11">Part of an enzyme complex containing four subunits: a flavoprotein, an iron-sulfur protein, plus two membrane-anchoring proteins, SdhC and SdhD. The complex can form homotrimers.</text>
</comment>